<evidence type="ECO:0000313" key="3">
    <source>
        <dbReference type="EMBL" id="QFY57685.1"/>
    </source>
</evidence>
<dbReference type="InterPro" id="IPR001173">
    <property type="entry name" value="Glyco_trans_2-like"/>
</dbReference>
<evidence type="ECO:0000313" key="2">
    <source>
        <dbReference type="EMBL" id="PCC98413.1"/>
    </source>
</evidence>
<dbReference type="SUPFAM" id="SSF53448">
    <property type="entry name" value="Nucleotide-diphospho-sugar transferases"/>
    <property type="match status" value="1"/>
</dbReference>
<protein>
    <submittedName>
        <fullName evidence="3">Glycosyltransferase family 2 protein</fullName>
    </submittedName>
</protein>
<evidence type="ECO:0000313" key="4">
    <source>
        <dbReference type="Proteomes" id="UP000243750"/>
    </source>
</evidence>
<proteinExistence type="predicted"/>
<evidence type="ECO:0000259" key="1">
    <source>
        <dbReference type="Pfam" id="PF00535"/>
    </source>
</evidence>
<dbReference type="AlphaFoldDB" id="A0AA91U0V8"/>
<dbReference type="EMBL" id="NWMT01000202">
    <property type="protein sequence ID" value="PCC98413.1"/>
    <property type="molecule type" value="Genomic_DNA"/>
</dbReference>
<evidence type="ECO:0000313" key="5">
    <source>
        <dbReference type="Proteomes" id="UP000344571"/>
    </source>
</evidence>
<keyword evidence="5" id="KW-1185">Reference proteome</keyword>
<dbReference type="EMBL" id="CP033116">
    <property type="protein sequence ID" value="QFY57685.1"/>
    <property type="molecule type" value="Genomic_DNA"/>
</dbReference>
<sequence>MAVFFEVRMITVLTPTFNRKNELIKLYQSLVNQTSKDFEWLIVDDGSTDQTPELIERFINQGLLSVRYFRQDNAGKHSALNAGFSNEENNEWIFIVDSDDMLVSDCIEVILNEVRNLSSEYVSIRMLQINNEGRLLGECFPNSFDSYFDLINSKLANDNADIFRKNAIFNYRFPVFDGEKFMAESPLFLAIGHLGKTKFLNYKGYIAEYLPGGLTDSSVVSRHRYFNSTLYVYENKYIENNLSYFERFKSGVNWWRFRLFKGRLMRSFSVPYFFMPFGFVLYLKDVFHGSVDLSACLRGD</sequence>
<name>A0AA91U0V8_9GAMM</name>
<reference evidence="2 4" key="1">
    <citation type="submission" date="2017-09" db="EMBL/GenBank/DDBJ databases">
        <title>Bacterial and phytoplankton interrelationship in Kongsfjorden, an Arctic fjord.</title>
        <authorList>
            <person name="Sinha R."/>
            <person name="Krishnan K."/>
        </authorList>
    </citation>
    <scope>NUCLEOTIDE SEQUENCE [LARGE SCALE GENOMIC DNA]</scope>
    <source>
        <strain evidence="2 4">58</strain>
    </source>
</reference>
<reference evidence="3 5" key="2">
    <citation type="submission" date="2018-10" db="EMBL/GenBank/DDBJ databases">
        <title>Complete genome sequence of Pseudomonas pelagia strain Kongs-67.</title>
        <authorList>
            <person name="Sinha R.K."/>
            <person name="Krishnan K."/>
        </authorList>
    </citation>
    <scope>NUCLEOTIDE SEQUENCE [LARGE SCALE GENOMIC DNA]</scope>
    <source>
        <strain evidence="3 5">Kongs-67</strain>
    </source>
</reference>
<dbReference type="Pfam" id="PF00535">
    <property type="entry name" value="Glycos_transf_2"/>
    <property type="match status" value="1"/>
</dbReference>
<organism evidence="2 4">
    <name type="scientific">Halopseudomonas pelagia</name>
    <dbReference type="NCBI Taxonomy" id="553151"/>
    <lineage>
        <taxon>Bacteria</taxon>
        <taxon>Pseudomonadati</taxon>
        <taxon>Pseudomonadota</taxon>
        <taxon>Gammaproteobacteria</taxon>
        <taxon>Pseudomonadales</taxon>
        <taxon>Pseudomonadaceae</taxon>
        <taxon>Halopseudomonas</taxon>
    </lineage>
</organism>
<dbReference type="InterPro" id="IPR029044">
    <property type="entry name" value="Nucleotide-diphossugar_trans"/>
</dbReference>
<dbReference type="Gene3D" id="3.90.550.10">
    <property type="entry name" value="Spore Coat Polysaccharide Biosynthesis Protein SpsA, Chain A"/>
    <property type="match status" value="1"/>
</dbReference>
<dbReference type="GO" id="GO:0016758">
    <property type="term" value="F:hexosyltransferase activity"/>
    <property type="evidence" value="ECO:0007669"/>
    <property type="project" value="UniProtKB-ARBA"/>
</dbReference>
<dbReference type="Proteomes" id="UP000344571">
    <property type="component" value="Chromosome"/>
</dbReference>
<gene>
    <name evidence="2" type="ORF">CO192_15705</name>
    <name evidence="3" type="ORF">EAO82_15720</name>
</gene>
<dbReference type="PANTHER" id="PTHR22916">
    <property type="entry name" value="GLYCOSYLTRANSFERASE"/>
    <property type="match status" value="1"/>
</dbReference>
<dbReference type="Proteomes" id="UP000243750">
    <property type="component" value="Unassembled WGS sequence"/>
</dbReference>
<dbReference type="CDD" id="cd00761">
    <property type="entry name" value="Glyco_tranf_GTA_type"/>
    <property type="match status" value="1"/>
</dbReference>
<accession>A0AA91U0V8</accession>
<feature type="domain" description="Glycosyltransferase 2-like" evidence="1">
    <location>
        <begin position="11"/>
        <end position="135"/>
    </location>
</feature>